<evidence type="ECO:0000313" key="1">
    <source>
        <dbReference type="EMBL" id="NKQ51656.1"/>
    </source>
</evidence>
<dbReference type="InterPro" id="IPR029045">
    <property type="entry name" value="ClpP/crotonase-like_dom_sf"/>
</dbReference>
<evidence type="ECO:0000313" key="2">
    <source>
        <dbReference type="Proteomes" id="UP000715441"/>
    </source>
</evidence>
<organism evidence="1 2">
    <name type="scientific">Amycolatopsis acididurans</name>
    <dbReference type="NCBI Taxonomy" id="2724524"/>
    <lineage>
        <taxon>Bacteria</taxon>
        <taxon>Bacillati</taxon>
        <taxon>Actinomycetota</taxon>
        <taxon>Actinomycetes</taxon>
        <taxon>Pseudonocardiales</taxon>
        <taxon>Pseudonocardiaceae</taxon>
        <taxon>Amycolatopsis</taxon>
    </lineage>
</organism>
<accession>A0ABX1IWS7</accession>
<dbReference type="RefSeq" id="WP_168510727.1">
    <property type="nucleotide sequence ID" value="NZ_JAAXLS010000001.1"/>
</dbReference>
<evidence type="ECO:0008006" key="3">
    <source>
        <dbReference type="Google" id="ProtNLM"/>
    </source>
</evidence>
<dbReference type="Gene3D" id="3.90.226.10">
    <property type="entry name" value="2-enoyl-CoA Hydratase, Chain A, domain 1"/>
    <property type="match status" value="1"/>
</dbReference>
<dbReference type="EMBL" id="JAAXLS010000001">
    <property type="protein sequence ID" value="NKQ51656.1"/>
    <property type="molecule type" value="Genomic_DNA"/>
</dbReference>
<dbReference type="Proteomes" id="UP000715441">
    <property type="component" value="Unassembled WGS sequence"/>
</dbReference>
<name>A0ABX1IWS7_9PSEU</name>
<comment type="caution">
    <text evidence="1">The sequence shown here is derived from an EMBL/GenBank/DDBJ whole genome shotgun (WGS) entry which is preliminary data.</text>
</comment>
<reference evidence="1 2" key="1">
    <citation type="submission" date="2020-04" db="EMBL/GenBank/DDBJ databases">
        <title>Novel species.</title>
        <authorList>
            <person name="Teo W.F.A."/>
            <person name="Lipun K."/>
            <person name="Srisuk N."/>
            <person name="Duangmal K."/>
        </authorList>
    </citation>
    <scope>NUCLEOTIDE SEQUENCE [LARGE SCALE GENOMIC DNA]</scope>
    <source>
        <strain evidence="1 2">K13G38</strain>
    </source>
</reference>
<dbReference type="SUPFAM" id="SSF52096">
    <property type="entry name" value="ClpP/crotonase"/>
    <property type="match status" value="1"/>
</dbReference>
<protein>
    <recommendedName>
        <fullName evidence="3">Enoyl-CoA hydratase/isomerase family protein</fullName>
    </recommendedName>
</protein>
<keyword evidence="2" id="KW-1185">Reference proteome</keyword>
<proteinExistence type="predicted"/>
<gene>
    <name evidence="1" type="ORF">HFP15_02030</name>
</gene>
<sequence>MVTLKPGDGKALRDVVRDPATTVVHIDASGGLRGADFPARLESVALPTVATVGGDCDASALALLAAVSLGFVAEDLAVSLDADTVLAFGLTASLPAAIGAAPARSLLLGAGPLDAAALVECGLARPAAQAPAAIARLGDPSVASLVRSLRVAARSTPRQAREYDAELRRIG</sequence>